<accession>A0ABV9EFC3</accession>
<comment type="caution">
    <text evidence="2">The sequence shown here is derived from an EMBL/GenBank/DDBJ whole genome shotgun (WGS) entry which is preliminary data.</text>
</comment>
<evidence type="ECO:0000259" key="1">
    <source>
        <dbReference type="Pfam" id="PF04149"/>
    </source>
</evidence>
<dbReference type="Pfam" id="PF04149">
    <property type="entry name" value="DUF397"/>
    <property type="match status" value="1"/>
</dbReference>
<evidence type="ECO:0000313" key="3">
    <source>
        <dbReference type="Proteomes" id="UP001595891"/>
    </source>
</evidence>
<keyword evidence="3" id="KW-1185">Reference proteome</keyword>
<name>A0ABV9EFC3_9ACTN</name>
<dbReference type="EMBL" id="JBHSFN010000011">
    <property type="protein sequence ID" value="MFC4588266.1"/>
    <property type="molecule type" value="Genomic_DNA"/>
</dbReference>
<dbReference type="InterPro" id="IPR007278">
    <property type="entry name" value="DUF397"/>
</dbReference>
<feature type="domain" description="DUF397" evidence="1">
    <location>
        <begin position="11"/>
        <end position="72"/>
    </location>
</feature>
<proteinExistence type="predicted"/>
<protein>
    <submittedName>
        <fullName evidence="2">DUF397 domain-containing protein</fullName>
    </submittedName>
</protein>
<dbReference type="RefSeq" id="WP_262844520.1">
    <property type="nucleotide sequence ID" value="NZ_JANZYP010000029.1"/>
</dbReference>
<sequence length="88" mass="9533">MTPAFDLSLCTWRKSSYSNGDGGACVEITVLDEPAHAHLGAASETLILVRDSKRPEGPILKSTRDEWRLFTLALGAEQRSSPAARAFS</sequence>
<evidence type="ECO:0000313" key="2">
    <source>
        <dbReference type="EMBL" id="MFC4588266.1"/>
    </source>
</evidence>
<reference evidence="3" key="1">
    <citation type="journal article" date="2019" name="Int. J. Syst. Evol. Microbiol.">
        <title>The Global Catalogue of Microorganisms (GCM) 10K type strain sequencing project: providing services to taxonomists for standard genome sequencing and annotation.</title>
        <authorList>
            <consortium name="The Broad Institute Genomics Platform"/>
            <consortium name="The Broad Institute Genome Sequencing Center for Infectious Disease"/>
            <person name="Wu L."/>
            <person name="Ma J."/>
        </authorList>
    </citation>
    <scope>NUCLEOTIDE SEQUENCE [LARGE SCALE GENOMIC DNA]</scope>
    <source>
        <strain evidence="3">CCUG 49560</strain>
    </source>
</reference>
<gene>
    <name evidence="2" type="ORF">ACFO8L_19410</name>
</gene>
<dbReference type="Proteomes" id="UP001595891">
    <property type="component" value="Unassembled WGS sequence"/>
</dbReference>
<organism evidence="2 3">
    <name type="scientific">Sphaerisporangium corydalis</name>
    <dbReference type="NCBI Taxonomy" id="1441875"/>
    <lineage>
        <taxon>Bacteria</taxon>
        <taxon>Bacillati</taxon>
        <taxon>Actinomycetota</taxon>
        <taxon>Actinomycetes</taxon>
        <taxon>Streptosporangiales</taxon>
        <taxon>Streptosporangiaceae</taxon>
        <taxon>Sphaerisporangium</taxon>
    </lineage>
</organism>